<dbReference type="InterPro" id="IPR005123">
    <property type="entry name" value="Oxoglu/Fe-dep_dioxygenase_dom"/>
</dbReference>
<accession>A0A923TCA5</accession>
<dbReference type="AlphaFoldDB" id="A0A923TCA5"/>
<dbReference type="InterPro" id="IPR037151">
    <property type="entry name" value="AlkB-like_sf"/>
</dbReference>
<reference evidence="2" key="1">
    <citation type="submission" date="2020-08" db="EMBL/GenBank/DDBJ databases">
        <title>Lewinella bacteria from marine environments.</title>
        <authorList>
            <person name="Zhong Y."/>
        </authorList>
    </citation>
    <scope>NUCLEOTIDE SEQUENCE</scope>
    <source>
        <strain evidence="2">KCTC 42187</strain>
    </source>
</reference>
<evidence type="ECO:0000313" key="3">
    <source>
        <dbReference type="Proteomes" id="UP000650081"/>
    </source>
</evidence>
<sequence length="197" mass="23142">MEKNTNEKIILKLDEDHEITIYRGIQEFQLSAPDFKHLWESHPSEFHEVMMHGKLVKTPRWQQAYGKSYEYTGSKNNALPITEEHLKYLAWCKKEVDDRINGLLINWYSGELQHYIGKHRDSTKGLMSGSPIVTISHGGERVFRFRPFRGEGFMDITVEDGDVVIVPWKTNKSFTHEVPYHKKFTKDRISITLRAYE</sequence>
<dbReference type="Pfam" id="PF13532">
    <property type="entry name" value="2OG-FeII_Oxy_2"/>
    <property type="match status" value="1"/>
</dbReference>
<dbReference type="EMBL" id="JACSIT010000067">
    <property type="protein sequence ID" value="MBC6993507.1"/>
    <property type="molecule type" value="Genomic_DNA"/>
</dbReference>
<dbReference type="Proteomes" id="UP000650081">
    <property type="component" value="Unassembled WGS sequence"/>
</dbReference>
<evidence type="ECO:0000313" key="2">
    <source>
        <dbReference type="EMBL" id="MBC6993507.1"/>
    </source>
</evidence>
<dbReference type="Gene3D" id="2.60.120.590">
    <property type="entry name" value="Alpha-ketoglutarate-dependent dioxygenase AlkB-like"/>
    <property type="match status" value="1"/>
</dbReference>
<name>A0A923TCA5_9BACT</name>
<gene>
    <name evidence="2" type="ORF">H9S92_05005</name>
</gene>
<dbReference type="GO" id="GO:0051213">
    <property type="term" value="F:dioxygenase activity"/>
    <property type="evidence" value="ECO:0007669"/>
    <property type="project" value="UniProtKB-KW"/>
</dbReference>
<proteinExistence type="predicted"/>
<keyword evidence="3" id="KW-1185">Reference proteome</keyword>
<dbReference type="SUPFAM" id="SSF51197">
    <property type="entry name" value="Clavaminate synthase-like"/>
    <property type="match status" value="1"/>
</dbReference>
<organism evidence="2 3">
    <name type="scientific">Neolewinella lacunae</name>
    <dbReference type="NCBI Taxonomy" id="1517758"/>
    <lineage>
        <taxon>Bacteria</taxon>
        <taxon>Pseudomonadati</taxon>
        <taxon>Bacteroidota</taxon>
        <taxon>Saprospiria</taxon>
        <taxon>Saprospirales</taxon>
        <taxon>Lewinellaceae</taxon>
        <taxon>Neolewinella</taxon>
    </lineage>
</organism>
<protein>
    <submittedName>
        <fullName evidence="2">Alpha-ketoglutarate-dependent dioxygenase AlkB</fullName>
    </submittedName>
</protein>
<dbReference type="PROSITE" id="PS51471">
    <property type="entry name" value="FE2OG_OXY"/>
    <property type="match status" value="1"/>
</dbReference>
<dbReference type="InterPro" id="IPR027450">
    <property type="entry name" value="AlkB-like"/>
</dbReference>
<feature type="domain" description="Fe2OG dioxygenase" evidence="1">
    <location>
        <begin position="99"/>
        <end position="197"/>
    </location>
</feature>
<dbReference type="InterPro" id="IPR032854">
    <property type="entry name" value="ALKBH3"/>
</dbReference>
<dbReference type="PANTHER" id="PTHR31212">
    <property type="entry name" value="ALPHA-KETOGLUTARATE-DEPENDENT DIOXYGENASE ALKB HOMOLOG 3"/>
    <property type="match status" value="1"/>
</dbReference>
<dbReference type="PANTHER" id="PTHR31212:SF4">
    <property type="entry name" value="ALPHA-KETOGLUTARATE-DEPENDENT DIOXYGENASE ALKB HOMOLOG 3"/>
    <property type="match status" value="1"/>
</dbReference>
<comment type="caution">
    <text evidence="2">The sequence shown here is derived from an EMBL/GenBank/DDBJ whole genome shotgun (WGS) entry which is preliminary data.</text>
</comment>
<evidence type="ECO:0000259" key="1">
    <source>
        <dbReference type="PROSITE" id="PS51471"/>
    </source>
</evidence>
<keyword evidence="2" id="KW-0223">Dioxygenase</keyword>
<dbReference type="GO" id="GO:0006307">
    <property type="term" value="P:DNA alkylation repair"/>
    <property type="evidence" value="ECO:0007669"/>
    <property type="project" value="InterPro"/>
</dbReference>
<keyword evidence="2" id="KW-0560">Oxidoreductase</keyword>